<evidence type="ECO:0000313" key="3">
    <source>
        <dbReference type="Proteomes" id="UP000245956"/>
    </source>
</evidence>
<reference evidence="2 3" key="1">
    <citation type="journal article" date="2016" name="Front. Microbiol.">
        <title>Genome and transcriptome sequences reveal the specific parasitism of the nematophagous Purpureocillium lilacinum 36-1.</title>
        <authorList>
            <person name="Xie J."/>
            <person name="Li S."/>
            <person name="Mo C."/>
            <person name="Xiao X."/>
            <person name="Peng D."/>
            <person name="Wang G."/>
            <person name="Xiao Y."/>
        </authorList>
    </citation>
    <scope>NUCLEOTIDE SEQUENCE [LARGE SCALE GENOMIC DNA]</scope>
    <source>
        <strain evidence="2 3">36-1</strain>
    </source>
</reference>
<feature type="region of interest" description="Disordered" evidence="1">
    <location>
        <begin position="651"/>
        <end position="688"/>
    </location>
</feature>
<feature type="region of interest" description="Disordered" evidence="1">
    <location>
        <begin position="140"/>
        <end position="165"/>
    </location>
</feature>
<gene>
    <name evidence="2" type="ORF">PCL_03253</name>
</gene>
<feature type="region of interest" description="Disordered" evidence="1">
    <location>
        <begin position="809"/>
        <end position="853"/>
    </location>
</feature>
<feature type="region of interest" description="Disordered" evidence="1">
    <location>
        <begin position="229"/>
        <end position="335"/>
    </location>
</feature>
<accession>A0A2U3ENH9</accession>
<feature type="region of interest" description="Disordered" evidence="1">
    <location>
        <begin position="1"/>
        <end position="40"/>
    </location>
</feature>
<feature type="compositionally biased region" description="Basic and acidic residues" evidence="1">
    <location>
        <begin position="287"/>
        <end position="300"/>
    </location>
</feature>
<comment type="caution">
    <text evidence="2">The sequence shown here is derived from an EMBL/GenBank/DDBJ whole genome shotgun (WGS) entry which is preliminary data.</text>
</comment>
<dbReference type="AlphaFoldDB" id="A0A2U3ENH9"/>
<proteinExistence type="predicted"/>
<protein>
    <submittedName>
        <fullName evidence="2">Uncharacterized protein</fullName>
    </submittedName>
</protein>
<name>A0A2U3ENH9_PURLI</name>
<feature type="compositionally biased region" description="Low complexity" evidence="1">
    <location>
        <begin position="1082"/>
        <end position="1097"/>
    </location>
</feature>
<feature type="region of interest" description="Disordered" evidence="1">
    <location>
        <begin position="1042"/>
        <end position="1122"/>
    </location>
</feature>
<organism evidence="2 3">
    <name type="scientific">Purpureocillium lilacinum</name>
    <name type="common">Paecilomyces lilacinus</name>
    <dbReference type="NCBI Taxonomy" id="33203"/>
    <lineage>
        <taxon>Eukaryota</taxon>
        <taxon>Fungi</taxon>
        <taxon>Dikarya</taxon>
        <taxon>Ascomycota</taxon>
        <taxon>Pezizomycotina</taxon>
        <taxon>Sordariomycetes</taxon>
        <taxon>Hypocreomycetidae</taxon>
        <taxon>Hypocreales</taxon>
        <taxon>Ophiocordycipitaceae</taxon>
        <taxon>Purpureocillium</taxon>
    </lineage>
</organism>
<dbReference type="Proteomes" id="UP000245956">
    <property type="component" value="Unassembled WGS sequence"/>
</dbReference>
<evidence type="ECO:0000313" key="2">
    <source>
        <dbReference type="EMBL" id="PWI76059.1"/>
    </source>
</evidence>
<feature type="region of interest" description="Disordered" evidence="1">
    <location>
        <begin position="988"/>
        <end position="1016"/>
    </location>
</feature>
<evidence type="ECO:0000256" key="1">
    <source>
        <dbReference type="SAM" id="MobiDB-lite"/>
    </source>
</evidence>
<feature type="compositionally biased region" description="Polar residues" evidence="1">
    <location>
        <begin position="815"/>
        <end position="828"/>
    </location>
</feature>
<sequence>MMVQGGVETGDCSSGAESFWGGPEVSVDGGDGGGGGSESSLVLLGQKEGRLGTEEKACSAADKSMSIRGASGDRRKRHHNICRCGSSSVPGMRSNCCLEEAKGRVGEGGRREGLAVRDGDRIEGEPAPYRARAPCAQATPHLTPGLRRRRSRSGVPWAGSGTGGQPASGYRYLRAAVLLSKVGGSQATAPRRWPVPAPRPAASREARGWLLGGCRVSLSLPVPSTAAAKEQLPTAQATADGCRGTGQPALWEDGFERAGERATAQAPSRRDSFTARCESTSPCRAQPHSDTKVHRSERVPASRRQPPAPSPGRSTKRRPGPPPRGTEGEQPTTELLRPCNLEPLTSSAFTKEVQYGYSAVPGGVRSAEDGVLGCVRTRPSRRRELPARRILPACVRAHKCAGFPAHATQATRRRCIAAHFNSLWINQSCRRREEHRRGLGRRLQDGADPLLMGAAYSAARPGLAVCRPRTWITDNSSVHRPSQRQRPWTSEEAHGRTTWTDIDFRAVGEMRCKKTGGRRPFVRLDWVARWSLAMIPRDGCAALGGLFSRAAAIVVSFLLLWGSHTHPRRISSGSPPAIGHVGGGQRARDARHLWGSCCPGLPALAWPGLSSRRRRRRRRRRGDGVGEDGMGLHGMGWMAWAGLGRMSLAVAQRSPPRPSSTARQAGRAVAGSLPPKPRAPSRTAKGRGAAPRKWLVHVCVCLRISINDGHCAVGQAKASRLVQPTDYPSKFDGGAWPRLRLSAHGQPAKGTAAVERIAARELRSSEIAGRPRHAMPCHPWMLRGEPMSWPDARSLDCGARRVQWFAVQRLPPTSRPGSRPTQVQTQDPRQGDRPAVEVKPTSSTTYGREGSRWTHRLGPLGPLAASDLRFPILSIASSRFPCVACARLGGLAQCVCDGPDRQETLAKAHPPPGAIVFCIVTSANGVVAASSDGILANRTSLRLCRVGLRFLTSTTPDIRMPATPGGVERNIGHIIGLRAKCQYQRRPARGACRTDSSRAPGASPTTAAQRPARGPSVAERAQLALTSGWFWTLWTPPKAASFRPLPRPRPGPSWASHNNASAVQRDIDGIPPRSRLWHADRPAATASSPRVSSSEVLSRARDGRPAAWQTLGREVSGRRRRI</sequence>
<dbReference type="EMBL" id="LCWV01000001">
    <property type="protein sequence ID" value="PWI76059.1"/>
    <property type="molecule type" value="Genomic_DNA"/>
</dbReference>